<protein>
    <submittedName>
        <fullName evidence="2">Uncharacterized protein</fullName>
    </submittedName>
</protein>
<gene>
    <name evidence="2" type="ORF">M438DRAFT_183080</name>
</gene>
<dbReference type="RefSeq" id="XP_029754541.1">
    <property type="nucleotide sequence ID" value="XM_029899198.1"/>
</dbReference>
<accession>A0A074X3K5</accession>
<name>A0A074X3K5_AURPU</name>
<evidence type="ECO:0000313" key="2">
    <source>
        <dbReference type="EMBL" id="KEQ78354.1"/>
    </source>
</evidence>
<dbReference type="Proteomes" id="UP000030706">
    <property type="component" value="Unassembled WGS sequence"/>
</dbReference>
<feature type="compositionally biased region" description="Polar residues" evidence="1">
    <location>
        <begin position="1"/>
        <end position="16"/>
    </location>
</feature>
<dbReference type="GeneID" id="40741504"/>
<reference evidence="2 3" key="1">
    <citation type="journal article" date="2014" name="BMC Genomics">
        <title>Genome sequencing of four Aureobasidium pullulans varieties: biotechnological potential, stress tolerance, and description of new species.</title>
        <authorList>
            <person name="Gostin Ar C."/>
            <person name="Ohm R.A."/>
            <person name="Kogej T."/>
            <person name="Sonjak S."/>
            <person name="Turk M."/>
            <person name="Zajc J."/>
            <person name="Zalar P."/>
            <person name="Grube M."/>
            <person name="Sun H."/>
            <person name="Han J."/>
            <person name="Sharma A."/>
            <person name="Chiniquy J."/>
            <person name="Ngan C.Y."/>
            <person name="Lipzen A."/>
            <person name="Barry K."/>
            <person name="Grigoriev I.V."/>
            <person name="Gunde-Cimerman N."/>
        </authorList>
    </citation>
    <scope>NUCLEOTIDE SEQUENCE [LARGE SCALE GENOMIC DNA]</scope>
    <source>
        <strain evidence="2 3">EXF-150</strain>
    </source>
</reference>
<sequence>MFSSETSHGRSWQDLSPPSIGKRQELASDQDDTSSATVTQELSSQMHRTASIVKRFRAIIRSHRSVKSYYHRTIISRCPYCNCSLSNSVIISDSIKPIKHSFVTVEMVDNLLRHHEIV</sequence>
<feature type="region of interest" description="Disordered" evidence="1">
    <location>
        <begin position="1"/>
        <end position="47"/>
    </location>
</feature>
<keyword evidence="3" id="KW-1185">Reference proteome</keyword>
<dbReference type="EMBL" id="KL585030">
    <property type="protein sequence ID" value="KEQ78354.1"/>
    <property type="molecule type" value="Genomic_DNA"/>
</dbReference>
<dbReference type="AlphaFoldDB" id="A0A074X3K5"/>
<feature type="compositionally biased region" description="Polar residues" evidence="1">
    <location>
        <begin position="33"/>
        <end position="47"/>
    </location>
</feature>
<proteinExistence type="predicted"/>
<organism evidence="2 3">
    <name type="scientific">Aureobasidium pullulans EXF-150</name>
    <dbReference type="NCBI Taxonomy" id="1043002"/>
    <lineage>
        <taxon>Eukaryota</taxon>
        <taxon>Fungi</taxon>
        <taxon>Dikarya</taxon>
        <taxon>Ascomycota</taxon>
        <taxon>Pezizomycotina</taxon>
        <taxon>Dothideomycetes</taxon>
        <taxon>Dothideomycetidae</taxon>
        <taxon>Dothideales</taxon>
        <taxon>Saccotheciaceae</taxon>
        <taxon>Aureobasidium</taxon>
    </lineage>
</organism>
<evidence type="ECO:0000313" key="3">
    <source>
        <dbReference type="Proteomes" id="UP000030706"/>
    </source>
</evidence>
<dbReference type="HOGENOM" id="CLU_2072682_0_0_1"/>
<evidence type="ECO:0000256" key="1">
    <source>
        <dbReference type="SAM" id="MobiDB-lite"/>
    </source>
</evidence>